<dbReference type="AlphaFoldDB" id="A0A804PIY7"/>
<name>A0A804PIY7_MAIZE</name>
<dbReference type="Proteomes" id="UP000007305">
    <property type="component" value="Chromosome 5"/>
</dbReference>
<dbReference type="EnsemblPlants" id="Zm00001eb244020_T001">
    <property type="protein sequence ID" value="Zm00001eb244020_P001"/>
    <property type="gene ID" value="Zm00001eb244020"/>
</dbReference>
<accession>A0A804PIY7</accession>
<proteinExistence type="predicted"/>
<organism evidence="2 3">
    <name type="scientific">Zea mays</name>
    <name type="common">Maize</name>
    <dbReference type="NCBI Taxonomy" id="4577"/>
    <lineage>
        <taxon>Eukaryota</taxon>
        <taxon>Viridiplantae</taxon>
        <taxon>Streptophyta</taxon>
        <taxon>Embryophyta</taxon>
        <taxon>Tracheophyta</taxon>
        <taxon>Spermatophyta</taxon>
        <taxon>Magnoliopsida</taxon>
        <taxon>Liliopsida</taxon>
        <taxon>Poales</taxon>
        <taxon>Poaceae</taxon>
        <taxon>PACMAD clade</taxon>
        <taxon>Panicoideae</taxon>
        <taxon>Andropogonodae</taxon>
        <taxon>Andropogoneae</taxon>
        <taxon>Tripsacinae</taxon>
        <taxon>Zea</taxon>
    </lineage>
</organism>
<dbReference type="Gramene" id="Zm00001eb244020_T001">
    <property type="protein sequence ID" value="Zm00001eb244020_P001"/>
    <property type="gene ID" value="Zm00001eb244020"/>
</dbReference>
<evidence type="ECO:0000313" key="2">
    <source>
        <dbReference type="EnsemblPlants" id="Zm00001eb244020_P001"/>
    </source>
</evidence>
<evidence type="ECO:0000256" key="1">
    <source>
        <dbReference type="SAM" id="MobiDB-lite"/>
    </source>
</evidence>
<protein>
    <submittedName>
        <fullName evidence="2">Uncharacterized protein</fullName>
    </submittedName>
</protein>
<reference evidence="3" key="1">
    <citation type="journal article" date="2009" name="Science">
        <title>The B73 maize genome: complexity, diversity, and dynamics.</title>
        <authorList>
            <person name="Schnable P.S."/>
            <person name="Ware D."/>
            <person name="Fulton R.S."/>
            <person name="Stein J.C."/>
            <person name="Wei F."/>
            <person name="Pasternak S."/>
            <person name="Liang C."/>
            <person name="Zhang J."/>
            <person name="Fulton L."/>
            <person name="Graves T.A."/>
            <person name="Minx P."/>
            <person name="Reily A.D."/>
            <person name="Courtney L."/>
            <person name="Kruchowski S.S."/>
            <person name="Tomlinson C."/>
            <person name="Strong C."/>
            <person name="Delehaunty K."/>
            <person name="Fronick C."/>
            <person name="Courtney B."/>
            <person name="Rock S.M."/>
            <person name="Belter E."/>
            <person name="Du F."/>
            <person name="Kim K."/>
            <person name="Abbott R.M."/>
            <person name="Cotton M."/>
            <person name="Levy A."/>
            <person name="Marchetto P."/>
            <person name="Ochoa K."/>
            <person name="Jackson S.M."/>
            <person name="Gillam B."/>
            <person name="Chen W."/>
            <person name="Yan L."/>
            <person name="Higginbotham J."/>
            <person name="Cardenas M."/>
            <person name="Waligorski J."/>
            <person name="Applebaum E."/>
            <person name="Phelps L."/>
            <person name="Falcone J."/>
            <person name="Kanchi K."/>
            <person name="Thane T."/>
            <person name="Scimone A."/>
            <person name="Thane N."/>
            <person name="Henke J."/>
            <person name="Wang T."/>
            <person name="Ruppert J."/>
            <person name="Shah N."/>
            <person name="Rotter K."/>
            <person name="Hodges J."/>
            <person name="Ingenthron E."/>
            <person name="Cordes M."/>
            <person name="Kohlberg S."/>
            <person name="Sgro J."/>
            <person name="Delgado B."/>
            <person name="Mead K."/>
            <person name="Chinwalla A."/>
            <person name="Leonard S."/>
            <person name="Crouse K."/>
            <person name="Collura K."/>
            <person name="Kudrna D."/>
            <person name="Currie J."/>
            <person name="He R."/>
            <person name="Angelova A."/>
            <person name="Rajasekar S."/>
            <person name="Mueller T."/>
            <person name="Lomeli R."/>
            <person name="Scara G."/>
            <person name="Ko A."/>
            <person name="Delaney K."/>
            <person name="Wissotski M."/>
            <person name="Lopez G."/>
            <person name="Campos D."/>
            <person name="Braidotti M."/>
            <person name="Ashley E."/>
            <person name="Golser W."/>
            <person name="Kim H."/>
            <person name="Lee S."/>
            <person name="Lin J."/>
            <person name="Dujmic Z."/>
            <person name="Kim W."/>
            <person name="Talag J."/>
            <person name="Zuccolo A."/>
            <person name="Fan C."/>
            <person name="Sebastian A."/>
            <person name="Kramer M."/>
            <person name="Spiegel L."/>
            <person name="Nascimento L."/>
            <person name="Zutavern T."/>
            <person name="Miller B."/>
            <person name="Ambroise C."/>
            <person name="Muller S."/>
            <person name="Spooner W."/>
            <person name="Narechania A."/>
            <person name="Ren L."/>
            <person name="Wei S."/>
            <person name="Kumari S."/>
            <person name="Faga B."/>
            <person name="Levy M.J."/>
            <person name="McMahan L."/>
            <person name="Van Buren P."/>
            <person name="Vaughn M.W."/>
            <person name="Ying K."/>
            <person name="Yeh C.-T."/>
            <person name="Emrich S.J."/>
            <person name="Jia Y."/>
            <person name="Kalyanaraman A."/>
            <person name="Hsia A.-P."/>
            <person name="Barbazuk W.B."/>
            <person name="Baucom R.S."/>
            <person name="Brutnell T.P."/>
            <person name="Carpita N.C."/>
            <person name="Chaparro C."/>
            <person name="Chia J.-M."/>
            <person name="Deragon J.-M."/>
            <person name="Estill J.C."/>
            <person name="Fu Y."/>
            <person name="Jeddeloh J.A."/>
            <person name="Han Y."/>
            <person name="Lee H."/>
            <person name="Li P."/>
            <person name="Lisch D.R."/>
            <person name="Liu S."/>
            <person name="Liu Z."/>
            <person name="Nagel D.H."/>
            <person name="McCann M.C."/>
            <person name="SanMiguel P."/>
            <person name="Myers A.M."/>
            <person name="Nettleton D."/>
            <person name="Nguyen J."/>
            <person name="Penning B.W."/>
            <person name="Ponnala L."/>
            <person name="Schneider K.L."/>
            <person name="Schwartz D.C."/>
            <person name="Sharma A."/>
            <person name="Soderlund C."/>
            <person name="Springer N.M."/>
            <person name="Sun Q."/>
            <person name="Wang H."/>
            <person name="Waterman M."/>
            <person name="Westerman R."/>
            <person name="Wolfgruber T.K."/>
            <person name="Yang L."/>
            <person name="Yu Y."/>
            <person name="Zhang L."/>
            <person name="Zhou S."/>
            <person name="Zhu Q."/>
            <person name="Bennetzen J.L."/>
            <person name="Dawe R.K."/>
            <person name="Jiang J."/>
            <person name="Jiang N."/>
            <person name="Presting G.G."/>
            <person name="Wessler S.R."/>
            <person name="Aluru S."/>
            <person name="Martienssen R.A."/>
            <person name="Clifton S.W."/>
            <person name="McCombie W.R."/>
            <person name="Wing R.A."/>
            <person name="Wilson R.K."/>
        </authorList>
    </citation>
    <scope>NUCLEOTIDE SEQUENCE [LARGE SCALE GENOMIC DNA]</scope>
    <source>
        <strain evidence="3">cv. B73</strain>
    </source>
</reference>
<sequence length="119" mass="12751">MLLHLVSTYEHRRLSVFRSSLPRHALGTQATAAALRLGLSATVGQSQTRRRRQRLPLPNLANRLAPSPPVLRPTAGDPACALPAPLPPPVDRRRRSTPAAALRAACDRRAAGSSCCCST</sequence>
<dbReference type="InParanoid" id="A0A804PIY7"/>
<reference evidence="2" key="2">
    <citation type="submission" date="2019-07" db="EMBL/GenBank/DDBJ databases">
        <authorList>
            <person name="Seetharam A."/>
            <person name="Woodhouse M."/>
            <person name="Cannon E."/>
        </authorList>
    </citation>
    <scope>NUCLEOTIDE SEQUENCE [LARGE SCALE GENOMIC DNA]</scope>
    <source>
        <strain evidence="2">cv. B73</strain>
    </source>
</reference>
<keyword evidence="3" id="KW-1185">Reference proteome</keyword>
<feature type="compositionally biased region" description="Low complexity" evidence="1">
    <location>
        <begin position="55"/>
        <end position="65"/>
    </location>
</feature>
<feature type="region of interest" description="Disordered" evidence="1">
    <location>
        <begin position="43"/>
        <end position="98"/>
    </location>
</feature>
<evidence type="ECO:0000313" key="3">
    <source>
        <dbReference type="Proteomes" id="UP000007305"/>
    </source>
</evidence>
<reference evidence="2" key="3">
    <citation type="submission" date="2021-05" db="UniProtKB">
        <authorList>
            <consortium name="EnsemblPlants"/>
        </authorList>
    </citation>
    <scope>IDENTIFICATION</scope>
    <source>
        <strain evidence="2">cv. B73</strain>
    </source>
</reference>